<comment type="caution">
    <text evidence="1">The sequence shown here is derived from an EMBL/GenBank/DDBJ whole genome shotgun (WGS) entry which is preliminary data.</text>
</comment>
<accession>A0ABR1B2P4</accession>
<dbReference type="Proteomes" id="UP001359485">
    <property type="component" value="Unassembled WGS sequence"/>
</dbReference>
<protein>
    <submittedName>
        <fullName evidence="1">Uncharacterized protein</fullName>
    </submittedName>
</protein>
<dbReference type="EMBL" id="JAWJWF010000004">
    <property type="protein sequence ID" value="KAK6633541.1"/>
    <property type="molecule type" value="Genomic_DNA"/>
</dbReference>
<proteinExistence type="predicted"/>
<organism evidence="1 2">
    <name type="scientific">Polyplax serrata</name>
    <name type="common">Common mouse louse</name>
    <dbReference type="NCBI Taxonomy" id="468196"/>
    <lineage>
        <taxon>Eukaryota</taxon>
        <taxon>Metazoa</taxon>
        <taxon>Ecdysozoa</taxon>
        <taxon>Arthropoda</taxon>
        <taxon>Hexapoda</taxon>
        <taxon>Insecta</taxon>
        <taxon>Pterygota</taxon>
        <taxon>Neoptera</taxon>
        <taxon>Paraneoptera</taxon>
        <taxon>Psocodea</taxon>
        <taxon>Troctomorpha</taxon>
        <taxon>Phthiraptera</taxon>
        <taxon>Anoplura</taxon>
        <taxon>Polyplacidae</taxon>
        <taxon>Polyplax</taxon>
    </lineage>
</organism>
<gene>
    <name evidence="1" type="ORF">RUM44_004148</name>
</gene>
<reference evidence="1 2" key="1">
    <citation type="submission" date="2023-09" db="EMBL/GenBank/DDBJ databases">
        <title>Genomes of two closely related lineages of the louse Polyplax serrata with different host specificities.</title>
        <authorList>
            <person name="Martinu J."/>
            <person name="Tarabai H."/>
            <person name="Stefka J."/>
            <person name="Hypsa V."/>
        </authorList>
    </citation>
    <scope>NUCLEOTIDE SEQUENCE [LARGE SCALE GENOMIC DNA]</scope>
    <source>
        <strain evidence="1">98ZLc_SE</strain>
    </source>
</reference>
<sequence length="61" mass="7015">MEKEVLQTERQETLLCQECKGKLLITPNEEHSESSCRIGIRMLESVKFQKCKEQNTCEIGG</sequence>
<name>A0ABR1B2P4_POLSC</name>
<evidence type="ECO:0000313" key="1">
    <source>
        <dbReference type="EMBL" id="KAK6633541.1"/>
    </source>
</evidence>
<keyword evidence="2" id="KW-1185">Reference proteome</keyword>
<evidence type="ECO:0000313" key="2">
    <source>
        <dbReference type="Proteomes" id="UP001359485"/>
    </source>
</evidence>